<evidence type="ECO:0000256" key="2">
    <source>
        <dbReference type="SAM" id="MobiDB-lite"/>
    </source>
</evidence>
<dbReference type="Gene3D" id="3.30.200.20">
    <property type="entry name" value="Phosphorylase Kinase, domain 1"/>
    <property type="match status" value="1"/>
</dbReference>
<evidence type="ECO:0000256" key="1">
    <source>
        <dbReference type="PROSITE-ProRule" id="PRU10141"/>
    </source>
</evidence>
<gene>
    <name evidence="4" type="primary">CRK3</name>
    <name evidence="4" type="ORF">AK812_SmicGene36757</name>
</gene>
<dbReference type="Proteomes" id="UP000186817">
    <property type="component" value="Unassembled WGS sequence"/>
</dbReference>
<organism evidence="4 5">
    <name type="scientific">Symbiodinium microadriaticum</name>
    <name type="common">Dinoflagellate</name>
    <name type="synonym">Zooxanthella microadriatica</name>
    <dbReference type="NCBI Taxonomy" id="2951"/>
    <lineage>
        <taxon>Eukaryota</taxon>
        <taxon>Sar</taxon>
        <taxon>Alveolata</taxon>
        <taxon>Dinophyceae</taxon>
        <taxon>Suessiales</taxon>
        <taxon>Symbiodiniaceae</taxon>
        <taxon>Symbiodinium</taxon>
    </lineage>
</organism>
<feature type="region of interest" description="Disordered" evidence="2">
    <location>
        <begin position="113"/>
        <end position="132"/>
    </location>
</feature>
<dbReference type="InterPro" id="IPR011009">
    <property type="entry name" value="Kinase-like_dom_sf"/>
</dbReference>
<dbReference type="InterPro" id="IPR017441">
    <property type="entry name" value="Protein_kinase_ATP_BS"/>
</dbReference>
<dbReference type="SUPFAM" id="SSF56112">
    <property type="entry name" value="Protein kinase-like (PK-like)"/>
    <property type="match status" value="1"/>
</dbReference>
<comment type="caution">
    <text evidence="4">The sequence shown here is derived from an EMBL/GenBank/DDBJ whole genome shotgun (WGS) entry which is preliminary data.</text>
</comment>
<dbReference type="Pfam" id="PF00069">
    <property type="entry name" value="Pkinase"/>
    <property type="match status" value="1"/>
</dbReference>
<dbReference type="PROSITE" id="PS00107">
    <property type="entry name" value="PROTEIN_KINASE_ATP"/>
    <property type="match status" value="1"/>
</dbReference>
<dbReference type="GO" id="GO:0005524">
    <property type="term" value="F:ATP binding"/>
    <property type="evidence" value="ECO:0007669"/>
    <property type="project" value="UniProtKB-UniRule"/>
</dbReference>
<evidence type="ECO:0000313" key="4">
    <source>
        <dbReference type="EMBL" id="OLP82575.1"/>
    </source>
</evidence>
<feature type="domain" description="Protein kinase" evidence="3">
    <location>
        <begin position="312"/>
        <end position="471"/>
    </location>
</feature>
<dbReference type="AlphaFoldDB" id="A0A1Q9CI24"/>
<proteinExistence type="predicted"/>
<feature type="binding site" evidence="1">
    <location>
        <position position="341"/>
    </location>
    <ligand>
        <name>ATP</name>
        <dbReference type="ChEBI" id="CHEBI:30616"/>
    </ligand>
</feature>
<dbReference type="EMBL" id="LSRX01001181">
    <property type="protein sequence ID" value="OLP82575.1"/>
    <property type="molecule type" value="Genomic_DNA"/>
</dbReference>
<evidence type="ECO:0000259" key="3">
    <source>
        <dbReference type="PROSITE" id="PS50011"/>
    </source>
</evidence>
<accession>A0A1Q9CI24</accession>
<keyword evidence="5" id="KW-1185">Reference proteome</keyword>
<keyword evidence="4" id="KW-0131">Cell cycle</keyword>
<keyword evidence="1" id="KW-0547">Nucleotide-binding</keyword>
<protein>
    <submittedName>
        <fullName evidence="4">Cell division control protein 2-like 3</fullName>
    </submittedName>
</protein>
<dbReference type="InterPro" id="IPR000719">
    <property type="entry name" value="Prot_kinase_dom"/>
</dbReference>
<dbReference type="GO" id="GO:0051301">
    <property type="term" value="P:cell division"/>
    <property type="evidence" value="ECO:0007669"/>
    <property type="project" value="UniProtKB-KW"/>
</dbReference>
<sequence>MPVCRPVGMKCAVHLEANKGDRGTAAEPGFWSGERLSAIYERGAKEGKEADAAAEISRDRWLAQKEADNKWTEQELELLVASSRVIWRKDLLGMDEGRADFFLEGRNFIKRKASTSPHRPAEANNVSQPTGPLTQLLSPKGSLEEADNKWTEQELELLVASSRVIWRKDLLGMDEGRADFFLEARMQGVLWVAKRSTLCLENYGQNEMKMNTASNVQSYGSIAPSTYSASFVGWHHGEIRRSMAEPGTAVEPDSDGESVKKVHGTFAVRRALPGLLTAGESRYLVVVAGFVNMAFYAGPPSGRLDVDKELVPGTKGILGEGINGQVRRATERNTGREVAVKRISCVNLSEQRRQMLVSEVGIFLQVHHQNIVKLLEVYESEVDQAVLLVMESGSLASRGSAPARKPLTNPRRLEPNRCMKIMNGFGCGKGGSHVGDGVPRLGRESSLGSRFNKDPGYHPDIVIGDVDGGYG</sequence>
<name>A0A1Q9CI24_SYMMI</name>
<keyword evidence="4" id="KW-0132">Cell division</keyword>
<keyword evidence="1" id="KW-0067">ATP-binding</keyword>
<reference evidence="4 5" key="1">
    <citation type="submission" date="2016-02" db="EMBL/GenBank/DDBJ databases">
        <title>Genome analysis of coral dinoflagellate symbionts highlights evolutionary adaptations to a symbiotic lifestyle.</title>
        <authorList>
            <person name="Aranda M."/>
            <person name="Li Y."/>
            <person name="Liew Y.J."/>
            <person name="Baumgarten S."/>
            <person name="Simakov O."/>
            <person name="Wilson M."/>
            <person name="Piel J."/>
            <person name="Ashoor H."/>
            <person name="Bougouffa S."/>
            <person name="Bajic V.B."/>
            <person name="Ryu T."/>
            <person name="Ravasi T."/>
            <person name="Bayer T."/>
            <person name="Micklem G."/>
            <person name="Kim H."/>
            <person name="Bhak J."/>
            <person name="Lajeunesse T.C."/>
            <person name="Voolstra C.R."/>
        </authorList>
    </citation>
    <scope>NUCLEOTIDE SEQUENCE [LARGE SCALE GENOMIC DNA]</scope>
    <source>
        <strain evidence="4 5">CCMP2467</strain>
    </source>
</reference>
<dbReference type="OrthoDB" id="4062651at2759"/>
<evidence type="ECO:0000313" key="5">
    <source>
        <dbReference type="Proteomes" id="UP000186817"/>
    </source>
</evidence>
<dbReference type="PROSITE" id="PS50011">
    <property type="entry name" value="PROTEIN_KINASE_DOM"/>
    <property type="match status" value="1"/>
</dbReference>
<dbReference type="GO" id="GO:0004672">
    <property type="term" value="F:protein kinase activity"/>
    <property type="evidence" value="ECO:0007669"/>
    <property type="project" value="InterPro"/>
</dbReference>